<feature type="region of interest" description="Disordered" evidence="1">
    <location>
        <begin position="288"/>
        <end position="363"/>
    </location>
</feature>
<organism evidence="2 3">
    <name type="scientific">Tetradesmus obliquus</name>
    <name type="common">Green alga</name>
    <name type="synonym">Acutodesmus obliquus</name>
    <dbReference type="NCBI Taxonomy" id="3088"/>
    <lineage>
        <taxon>Eukaryota</taxon>
        <taxon>Viridiplantae</taxon>
        <taxon>Chlorophyta</taxon>
        <taxon>core chlorophytes</taxon>
        <taxon>Chlorophyceae</taxon>
        <taxon>CS clade</taxon>
        <taxon>Sphaeropleales</taxon>
        <taxon>Scenedesmaceae</taxon>
        <taxon>Tetradesmus</taxon>
    </lineage>
</organism>
<accession>A0ABY8TZH2</accession>
<name>A0ABY8TZH2_TETOB</name>
<proteinExistence type="predicted"/>
<gene>
    <name evidence="2" type="ORF">OEZ85_003038</name>
</gene>
<evidence type="ECO:0000313" key="3">
    <source>
        <dbReference type="Proteomes" id="UP001244341"/>
    </source>
</evidence>
<dbReference type="EMBL" id="CP126212">
    <property type="protein sequence ID" value="WIA14519.1"/>
    <property type="molecule type" value="Genomic_DNA"/>
</dbReference>
<evidence type="ECO:0008006" key="4">
    <source>
        <dbReference type="Google" id="ProtNLM"/>
    </source>
</evidence>
<feature type="compositionally biased region" description="Low complexity" evidence="1">
    <location>
        <begin position="12"/>
        <end position="27"/>
    </location>
</feature>
<evidence type="ECO:0000313" key="2">
    <source>
        <dbReference type="EMBL" id="WIA14519.1"/>
    </source>
</evidence>
<sequence>MQPEGLEEECWQQQQGLQQNGQGQQKGQQHHGKKRPKPGLMMKRTPQQKLVAQLNRQRQLYSRLQQEGAKLRGHESTLLRSVAQQSAMLHTLGTVLGEDVMVSLRDSEHHAAALRALLADVDAHRLLQQLEGGSVPAALQQQYAQLFTARMLGAAVTPASVAAIRTASVEQDIVPQLQQLTSELSHLLSVHAGGEASDRLVEKVREHCRLMQLLQAAAQEKMWRLASMNLETLQEAVPLVAHWESVAASLELRPEQLEQLSAAYEIYNSKRHQLCQELQECTEQLQPLLGPHHHSSSHNSSGLAAAEHSTPGSTAAAAPSSPSLVSTAAAAASGGAESPTTSGASGSRGGDVSSNSSGSAAAAAAAAEQEQMDWLLDLDSAEAASSLLLRMEHLTDAISVIKLYMRNAYVNCLDKVQLARACVHSWPYIMNVWVLTAVALGLHDADEDQQQLPRS</sequence>
<protein>
    <recommendedName>
        <fullName evidence="4">Dynein regulatory complex protein 1/2 N-terminal domain-containing protein</fullName>
    </recommendedName>
</protein>
<reference evidence="2 3" key="1">
    <citation type="submission" date="2023-05" db="EMBL/GenBank/DDBJ databases">
        <title>A 100% complete, gapless, phased diploid assembly of the Scenedesmus obliquus UTEX 3031 genome.</title>
        <authorList>
            <person name="Biondi T.C."/>
            <person name="Hanschen E.R."/>
            <person name="Kwon T."/>
            <person name="Eng W."/>
            <person name="Kruse C.P.S."/>
            <person name="Koehler S.I."/>
            <person name="Kunde Y."/>
            <person name="Gleasner C.D."/>
            <person name="You Mak K.T."/>
            <person name="Polle J."/>
            <person name="Hovde B.T."/>
            <person name="Starkenburg S.R."/>
        </authorList>
    </citation>
    <scope>NUCLEOTIDE SEQUENCE [LARGE SCALE GENOMIC DNA]</scope>
    <source>
        <strain evidence="2 3">DOE0152z</strain>
    </source>
</reference>
<feature type="compositionally biased region" description="Basic residues" evidence="1">
    <location>
        <begin position="28"/>
        <end position="37"/>
    </location>
</feature>
<keyword evidence="3" id="KW-1185">Reference proteome</keyword>
<feature type="compositionally biased region" description="Acidic residues" evidence="1">
    <location>
        <begin position="1"/>
        <end position="10"/>
    </location>
</feature>
<dbReference type="Proteomes" id="UP001244341">
    <property type="component" value="Chromosome 5b"/>
</dbReference>
<evidence type="ECO:0000256" key="1">
    <source>
        <dbReference type="SAM" id="MobiDB-lite"/>
    </source>
</evidence>
<feature type="compositionally biased region" description="Low complexity" evidence="1">
    <location>
        <begin position="309"/>
        <end position="363"/>
    </location>
</feature>
<feature type="region of interest" description="Disordered" evidence="1">
    <location>
        <begin position="1"/>
        <end position="41"/>
    </location>
</feature>